<comment type="catalytic activity">
    <reaction evidence="4">
        <text>a 4-saturated-(3S)-3-hydroxyacyl-CoA = a (3E)-enoyl-CoA + H2O</text>
        <dbReference type="Rhea" id="RHEA:20724"/>
        <dbReference type="ChEBI" id="CHEBI:15377"/>
        <dbReference type="ChEBI" id="CHEBI:58521"/>
        <dbReference type="ChEBI" id="CHEBI:137480"/>
        <dbReference type="EC" id="4.2.1.17"/>
    </reaction>
</comment>
<dbReference type="PANTHER" id="PTHR11941:SF54">
    <property type="entry name" value="ENOYL-COA HYDRATASE, MITOCHONDRIAL"/>
    <property type="match status" value="1"/>
</dbReference>
<keyword evidence="2" id="KW-0456">Lyase</keyword>
<name>A0ABN2T3L1_9MICO</name>
<comment type="catalytic activity">
    <reaction evidence="3">
        <text>a (3S)-3-hydroxyacyl-CoA = a (2E)-enoyl-CoA + H2O</text>
        <dbReference type="Rhea" id="RHEA:16105"/>
        <dbReference type="ChEBI" id="CHEBI:15377"/>
        <dbReference type="ChEBI" id="CHEBI:57318"/>
        <dbReference type="ChEBI" id="CHEBI:58856"/>
        <dbReference type="EC" id="4.2.1.17"/>
    </reaction>
</comment>
<evidence type="ECO:0000256" key="2">
    <source>
        <dbReference type="ARBA" id="ARBA00023239"/>
    </source>
</evidence>
<protein>
    <submittedName>
        <fullName evidence="5">Enoyl-CoA hydratase-related protein</fullName>
    </submittedName>
</protein>
<organism evidence="5 6">
    <name type="scientific">Brevibacterium samyangense</name>
    <dbReference type="NCBI Taxonomy" id="366888"/>
    <lineage>
        <taxon>Bacteria</taxon>
        <taxon>Bacillati</taxon>
        <taxon>Actinomycetota</taxon>
        <taxon>Actinomycetes</taxon>
        <taxon>Micrococcales</taxon>
        <taxon>Brevibacteriaceae</taxon>
        <taxon>Brevibacterium</taxon>
    </lineage>
</organism>
<evidence type="ECO:0000256" key="3">
    <source>
        <dbReference type="ARBA" id="ARBA00023709"/>
    </source>
</evidence>
<proteinExistence type="inferred from homology"/>
<keyword evidence="6" id="KW-1185">Reference proteome</keyword>
<dbReference type="RefSeq" id="WP_344305894.1">
    <property type="nucleotide sequence ID" value="NZ_BAAANO010000002.1"/>
</dbReference>
<dbReference type="Pfam" id="PF00378">
    <property type="entry name" value="ECH_1"/>
    <property type="match status" value="1"/>
</dbReference>
<evidence type="ECO:0000256" key="4">
    <source>
        <dbReference type="ARBA" id="ARBA00023717"/>
    </source>
</evidence>
<comment type="similarity">
    <text evidence="1">Belongs to the enoyl-CoA hydratase/isomerase family.</text>
</comment>
<dbReference type="SUPFAM" id="SSF52096">
    <property type="entry name" value="ClpP/crotonase"/>
    <property type="match status" value="1"/>
</dbReference>
<evidence type="ECO:0000313" key="5">
    <source>
        <dbReference type="EMBL" id="GAA1997398.1"/>
    </source>
</evidence>
<gene>
    <name evidence="5" type="ORF">GCM10009755_00570</name>
</gene>
<dbReference type="Gene3D" id="3.90.226.10">
    <property type="entry name" value="2-enoyl-CoA Hydratase, Chain A, domain 1"/>
    <property type="match status" value="1"/>
</dbReference>
<comment type="caution">
    <text evidence="5">The sequence shown here is derived from an EMBL/GenBank/DDBJ whole genome shotgun (WGS) entry which is preliminary data.</text>
</comment>
<reference evidence="5 6" key="1">
    <citation type="journal article" date="2019" name="Int. J. Syst. Evol. Microbiol.">
        <title>The Global Catalogue of Microorganisms (GCM) 10K type strain sequencing project: providing services to taxonomists for standard genome sequencing and annotation.</title>
        <authorList>
            <consortium name="The Broad Institute Genomics Platform"/>
            <consortium name="The Broad Institute Genome Sequencing Center for Infectious Disease"/>
            <person name="Wu L."/>
            <person name="Ma J."/>
        </authorList>
    </citation>
    <scope>NUCLEOTIDE SEQUENCE [LARGE SCALE GENOMIC DNA]</scope>
    <source>
        <strain evidence="5 6">JCM 14546</strain>
    </source>
</reference>
<evidence type="ECO:0000313" key="6">
    <source>
        <dbReference type="Proteomes" id="UP001500755"/>
    </source>
</evidence>
<dbReference type="Proteomes" id="UP001500755">
    <property type="component" value="Unassembled WGS sequence"/>
</dbReference>
<dbReference type="InterPro" id="IPR001753">
    <property type="entry name" value="Enoyl-CoA_hydra/iso"/>
</dbReference>
<dbReference type="InterPro" id="IPR029045">
    <property type="entry name" value="ClpP/crotonase-like_dom_sf"/>
</dbReference>
<dbReference type="Gene3D" id="1.10.12.10">
    <property type="entry name" value="Lyase 2-enoyl-coa Hydratase, Chain A, domain 2"/>
    <property type="match status" value="1"/>
</dbReference>
<dbReference type="CDD" id="cd06558">
    <property type="entry name" value="crotonase-like"/>
    <property type="match status" value="1"/>
</dbReference>
<dbReference type="EMBL" id="BAAANO010000002">
    <property type="protein sequence ID" value="GAA1997398.1"/>
    <property type="molecule type" value="Genomic_DNA"/>
</dbReference>
<dbReference type="InterPro" id="IPR014748">
    <property type="entry name" value="Enoyl-CoA_hydra_C"/>
</dbReference>
<accession>A0ABN2T3L1</accession>
<evidence type="ECO:0000256" key="1">
    <source>
        <dbReference type="ARBA" id="ARBA00005254"/>
    </source>
</evidence>
<sequence>MTELLTFEGVVTYENRGPAAWITIERPEARNALNHAVREGLRAAYEHAAADDTAKVVVLTGSGEKAFCAGGDLKEMSDTALKVPAPDWIPQPGRTMDLGKPLIAAVNGVALAGGFLLAQCADLVVAADHATFGITEARVGRGAPWAAPLPWLVPPRIALEFLLTAAPLPAERCREVGLVNHVVPASDLVSHVQDLAETIARNAPLSVAAGKRMVYEMASHPRERAFEVAEEIWEPVYLSDDAQEGPLSFKEKRAPRWSGR</sequence>
<dbReference type="PANTHER" id="PTHR11941">
    <property type="entry name" value="ENOYL-COA HYDRATASE-RELATED"/>
    <property type="match status" value="1"/>
</dbReference>